<dbReference type="GO" id="GO:0009279">
    <property type="term" value="C:cell outer membrane"/>
    <property type="evidence" value="ECO:0007669"/>
    <property type="project" value="UniProtKB-SubCell"/>
</dbReference>
<keyword evidence="6 12" id="KW-0732">Signal</keyword>
<dbReference type="Proteomes" id="UP000004594">
    <property type="component" value="Unassembled WGS sequence"/>
</dbReference>
<dbReference type="InterPro" id="IPR036942">
    <property type="entry name" value="Beta-barrel_TonB_sf"/>
</dbReference>
<evidence type="ECO:0000313" key="14">
    <source>
        <dbReference type="EMBL" id="EFR42644.1"/>
    </source>
</evidence>
<accession>E4L9E1</accession>
<dbReference type="InterPro" id="IPR012910">
    <property type="entry name" value="Plug_dom"/>
</dbReference>
<dbReference type="PANTHER" id="PTHR32552:SF68">
    <property type="entry name" value="FERRICHROME OUTER MEMBRANE TRANSPORTER_PHAGE RECEPTOR"/>
    <property type="match status" value="1"/>
</dbReference>
<evidence type="ECO:0000256" key="9">
    <source>
        <dbReference type="ARBA" id="ARBA00023136"/>
    </source>
</evidence>
<evidence type="ECO:0000256" key="1">
    <source>
        <dbReference type="ARBA" id="ARBA00004571"/>
    </source>
</evidence>
<comment type="subcellular location">
    <subcellularLocation>
        <location evidence="1 11">Cell outer membrane</location>
        <topology evidence="1 11">Multi-pass membrane protein</topology>
    </subcellularLocation>
</comment>
<dbReference type="PROSITE" id="PS52016">
    <property type="entry name" value="TONB_DEPENDENT_REC_3"/>
    <property type="match status" value="1"/>
</dbReference>
<proteinExistence type="inferred from homology"/>
<evidence type="ECO:0000256" key="3">
    <source>
        <dbReference type="ARBA" id="ARBA00022452"/>
    </source>
</evidence>
<organism evidence="14 15">
    <name type="scientific">Dialister micraerophilus UPII 345-E</name>
    <dbReference type="NCBI Taxonomy" id="910314"/>
    <lineage>
        <taxon>Bacteria</taxon>
        <taxon>Bacillati</taxon>
        <taxon>Bacillota</taxon>
        <taxon>Negativicutes</taxon>
        <taxon>Veillonellales</taxon>
        <taxon>Veillonellaceae</taxon>
        <taxon>Dialister</taxon>
    </lineage>
</organism>
<evidence type="ECO:0000256" key="10">
    <source>
        <dbReference type="ARBA" id="ARBA00023237"/>
    </source>
</evidence>
<comment type="caution">
    <text evidence="14">The sequence shown here is derived from an EMBL/GenBank/DDBJ whole genome shotgun (WGS) entry which is preliminary data.</text>
</comment>
<dbReference type="InterPro" id="IPR037066">
    <property type="entry name" value="Plug_dom_sf"/>
</dbReference>
<dbReference type="OrthoDB" id="101167at2"/>
<dbReference type="Gene3D" id="2.170.130.10">
    <property type="entry name" value="TonB-dependent receptor, plug domain"/>
    <property type="match status" value="1"/>
</dbReference>
<evidence type="ECO:0000313" key="15">
    <source>
        <dbReference type="Proteomes" id="UP000004594"/>
    </source>
</evidence>
<keyword evidence="8" id="KW-0406">Ion transport</keyword>
<evidence type="ECO:0000256" key="2">
    <source>
        <dbReference type="ARBA" id="ARBA00022448"/>
    </source>
</evidence>
<protein>
    <submittedName>
        <fullName evidence="14">TonB-dependent receptor plug domain protein</fullName>
    </submittedName>
</protein>
<name>E4L9E1_9FIRM</name>
<keyword evidence="14" id="KW-0675">Receptor</keyword>
<dbReference type="PANTHER" id="PTHR32552">
    <property type="entry name" value="FERRICHROME IRON RECEPTOR-RELATED"/>
    <property type="match status" value="1"/>
</dbReference>
<evidence type="ECO:0000256" key="7">
    <source>
        <dbReference type="ARBA" id="ARBA00023004"/>
    </source>
</evidence>
<evidence type="ECO:0000256" key="6">
    <source>
        <dbReference type="ARBA" id="ARBA00022729"/>
    </source>
</evidence>
<dbReference type="EMBL" id="AENT01000024">
    <property type="protein sequence ID" value="EFR42644.1"/>
    <property type="molecule type" value="Genomic_DNA"/>
</dbReference>
<feature type="domain" description="TonB-dependent receptor plug" evidence="13">
    <location>
        <begin position="67"/>
        <end position="168"/>
    </location>
</feature>
<dbReference type="GO" id="GO:0015344">
    <property type="term" value="F:siderophore uptake transmembrane transporter activity"/>
    <property type="evidence" value="ECO:0007669"/>
    <property type="project" value="TreeGrafter"/>
</dbReference>
<feature type="chain" id="PRO_5003183399" evidence="12">
    <location>
        <begin position="26"/>
        <end position="766"/>
    </location>
</feature>
<keyword evidence="4" id="KW-0410">Iron transport</keyword>
<reference evidence="14 15" key="1">
    <citation type="submission" date="2010-11" db="EMBL/GenBank/DDBJ databases">
        <authorList>
            <person name="Durkin A.S."/>
            <person name="Madupu R."/>
            <person name="Torralba M."/>
            <person name="Gillis M."/>
            <person name="Methe B."/>
            <person name="Sutton G."/>
            <person name="Nelson K.E."/>
        </authorList>
    </citation>
    <scope>NUCLEOTIDE SEQUENCE [LARGE SCALE GENOMIC DNA]</scope>
    <source>
        <strain evidence="14 15">UPII 345-E</strain>
    </source>
</reference>
<sequence>MKNHKIFKSLILLALASGITLGVSAQDNAKSKEKDIPDYQLGTFYVYGDRYKIRSRLANKIPTAEKYTPATVNTVDEEELEKKNARTIQDALSDETGLIGNYRGDIPFQNYAKIRGIELDSSDLLVDGMRAFSTQMQIFTPEIFGMEKVEVLRGPNSTFQGSGSGGGVINMQLKSPKHKDYATGEIRIGTKNEKTITFDINRTNKNNESAMRFVGLLSKKDLFFDQSSNTRIYFAPSFEKQTEKNRFTIKPFYQYDYVDGSKDQPQIKLKGNPKDFTDPDTGVDLTINKGHPLYGLIPDRKFIGVKGWDKYYLKQWGINTEWEHKFEENISFVQSLSARKTTVLSQQTRGWPNEDFSRVMRDGVAFKLEGNSFAADQYFKFHKDTSKASRDTILGVTYNYEHTYQSDLQCYRFNYLPFDKLPDYMSGKEKWTETWNPWEDQDFDVKEVWGREYGIYASHTEHVGKWHLSGGIRRGLFKQHNGDESLPLQDIKLYATTGQIGAVYEWTDEWLPYIHWDHGFRPNYIWDKEHNAIPPTTSTEWEGGVRYESRDGKTKGSISTFNLKQHNVPSLVLAPFVEDSYAEPIGKVCSKGIDFKYEKQINPTWNISASYSFLIAKILEDQNPENIGKSMAESPKHMLTIQTEKILSENEKGKWIVNAGVRYRGSSSDQSNKVILGGATVYDLGLTYERKNDKFSLQVKNLFDKKYFVSLYQDWAKIFKDKTPGEHKPGNIPDEGHMSKEYEDPYPNIGFLGDERTVMFTYSYTW</sequence>
<evidence type="ECO:0000256" key="12">
    <source>
        <dbReference type="SAM" id="SignalP"/>
    </source>
</evidence>
<dbReference type="SUPFAM" id="SSF56935">
    <property type="entry name" value="Porins"/>
    <property type="match status" value="1"/>
</dbReference>
<keyword evidence="10 11" id="KW-0998">Cell outer membrane</keyword>
<comment type="similarity">
    <text evidence="11">Belongs to the TonB-dependent receptor family.</text>
</comment>
<evidence type="ECO:0000256" key="5">
    <source>
        <dbReference type="ARBA" id="ARBA00022692"/>
    </source>
</evidence>
<dbReference type="Pfam" id="PF07715">
    <property type="entry name" value="Plug"/>
    <property type="match status" value="1"/>
</dbReference>
<evidence type="ECO:0000259" key="13">
    <source>
        <dbReference type="Pfam" id="PF07715"/>
    </source>
</evidence>
<keyword evidence="7" id="KW-0408">Iron</keyword>
<evidence type="ECO:0000256" key="8">
    <source>
        <dbReference type="ARBA" id="ARBA00023065"/>
    </source>
</evidence>
<evidence type="ECO:0000256" key="4">
    <source>
        <dbReference type="ARBA" id="ARBA00022496"/>
    </source>
</evidence>
<keyword evidence="9 11" id="KW-0472">Membrane</keyword>
<evidence type="ECO:0000256" key="11">
    <source>
        <dbReference type="PROSITE-ProRule" id="PRU01360"/>
    </source>
</evidence>
<keyword evidence="5 11" id="KW-0812">Transmembrane</keyword>
<dbReference type="AlphaFoldDB" id="E4L9E1"/>
<keyword evidence="3 11" id="KW-1134">Transmembrane beta strand</keyword>
<dbReference type="Gene3D" id="2.40.170.20">
    <property type="entry name" value="TonB-dependent receptor, beta-barrel domain"/>
    <property type="match status" value="1"/>
</dbReference>
<feature type="signal peptide" evidence="12">
    <location>
        <begin position="1"/>
        <end position="25"/>
    </location>
</feature>
<gene>
    <name evidence="14" type="ORF">HMPREF9220_0364</name>
</gene>
<dbReference type="InterPro" id="IPR039426">
    <property type="entry name" value="TonB-dep_rcpt-like"/>
</dbReference>
<keyword evidence="2 11" id="KW-0813">Transport</keyword>
<dbReference type="eggNOG" id="COG4773">
    <property type="taxonomic scope" value="Bacteria"/>
</dbReference>
<dbReference type="RefSeq" id="WP_007554940.1">
    <property type="nucleotide sequence ID" value="NZ_AENT01000024.1"/>
</dbReference>